<dbReference type="AlphaFoldDB" id="A0A9E7KYD1"/>
<proteinExistence type="predicted"/>
<gene>
    <name evidence="1" type="ORF">MUK42_06665</name>
</gene>
<dbReference type="EMBL" id="CP097510">
    <property type="protein sequence ID" value="URE31535.1"/>
    <property type="molecule type" value="Genomic_DNA"/>
</dbReference>
<protein>
    <submittedName>
        <fullName evidence="1">Uncharacterized protein</fullName>
    </submittedName>
</protein>
<dbReference type="Proteomes" id="UP001055439">
    <property type="component" value="Chromosome 8"/>
</dbReference>
<sequence length="44" mass="5076">MKKAVEPCRLLRGSLLLLRSTPLPSILRRFLCFPSRLSYPAFDL</sequence>
<keyword evidence="2" id="KW-1185">Reference proteome</keyword>
<accession>A0A9E7KYD1</accession>
<evidence type="ECO:0000313" key="2">
    <source>
        <dbReference type="Proteomes" id="UP001055439"/>
    </source>
</evidence>
<evidence type="ECO:0000313" key="1">
    <source>
        <dbReference type="EMBL" id="URE31535.1"/>
    </source>
</evidence>
<name>A0A9E7KYD1_9LILI</name>
<reference evidence="1" key="1">
    <citation type="submission" date="2022-05" db="EMBL/GenBank/DDBJ databases">
        <title>The Musa troglodytarum L. genome provides insights into the mechanism of non-climacteric behaviour and enrichment of carotenoids.</title>
        <authorList>
            <person name="Wang J."/>
        </authorList>
    </citation>
    <scope>NUCLEOTIDE SEQUENCE</scope>
    <source>
        <tissue evidence="1">Leaf</tissue>
    </source>
</reference>
<organism evidence="1 2">
    <name type="scientific">Musa troglodytarum</name>
    <name type="common">fe'i banana</name>
    <dbReference type="NCBI Taxonomy" id="320322"/>
    <lineage>
        <taxon>Eukaryota</taxon>
        <taxon>Viridiplantae</taxon>
        <taxon>Streptophyta</taxon>
        <taxon>Embryophyta</taxon>
        <taxon>Tracheophyta</taxon>
        <taxon>Spermatophyta</taxon>
        <taxon>Magnoliopsida</taxon>
        <taxon>Liliopsida</taxon>
        <taxon>Zingiberales</taxon>
        <taxon>Musaceae</taxon>
        <taxon>Musa</taxon>
    </lineage>
</organism>